<keyword evidence="4" id="KW-0255">Endonuclease</keyword>
<protein>
    <submittedName>
        <fullName evidence="6">Endov protein</fullName>
    </submittedName>
</protein>
<evidence type="ECO:0000313" key="7">
    <source>
        <dbReference type="Proteomes" id="UP000604046"/>
    </source>
</evidence>
<dbReference type="GO" id="GO:0005730">
    <property type="term" value="C:nucleolus"/>
    <property type="evidence" value="ECO:0007669"/>
    <property type="project" value="TreeGrafter"/>
</dbReference>
<reference evidence="6" key="1">
    <citation type="submission" date="2021-02" db="EMBL/GenBank/DDBJ databases">
        <authorList>
            <person name="Dougan E. K."/>
            <person name="Rhodes N."/>
            <person name="Thang M."/>
            <person name="Chan C."/>
        </authorList>
    </citation>
    <scope>NUCLEOTIDE SEQUENCE</scope>
</reference>
<comment type="caution">
    <text evidence="6">The sequence shown here is derived from an EMBL/GenBank/DDBJ whole genome shotgun (WGS) entry which is preliminary data.</text>
</comment>
<dbReference type="AlphaFoldDB" id="A0A812QAX4"/>
<evidence type="ECO:0000313" key="6">
    <source>
        <dbReference type="EMBL" id="CAE7371627.1"/>
    </source>
</evidence>
<accession>A0A812QAX4</accession>
<dbReference type="OrthoDB" id="20018at2759"/>
<dbReference type="GO" id="GO:0016891">
    <property type="term" value="F:RNA endonuclease activity producing 5'-phosphomonoesters, hydrolytic mechanism"/>
    <property type="evidence" value="ECO:0007669"/>
    <property type="project" value="TreeGrafter"/>
</dbReference>
<dbReference type="Proteomes" id="UP000604046">
    <property type="component" value="Unassembled WGS sequence"/>
</dbReference>
<dbReference type="EMBL" id="CAJNDS010002205">
    <property type="protein sequence ID" value="CAE7371627.1"/>
    <property type="molecule type" value="Genomic_DNA"/>
</dbReference>
<proteinExistence type="predicted"/>
<name>A0A812QAX4_9DINO</name>
<dbReference type="InterPro" id="IPR007581">
    <property type="entry name" value="Endonuclease-V"/>
</dbReference>
<evidence type="ECO:0000256" key="5">
    <source>
        <dbReference type="ARBA" id="ARBA00022801"/>
    </source>
</evidence>
<keyword evidence="7" id="KW-1185">Reference proteome</keyword>
<dbReference type="GO" id="GO:0006281">
    <property type="term" value="P:DNA repair"/>
    <property type="evidence" value="ECO:0007669"/>
    <property type="project" value="InterPro"/>
</dbReference>
<keyword evidence="2" id="KW-0963">Cytoplasm</keyword>
<dbReference type="CDD" id="cd06559">
    <property type="entry name" value="Endonuclease_V"/>
    <property type="match status" value="1"/>
</dbReference>
<comment type="subcellular location">
    <subcellularLocation>
        <location evidence="1">Cytoplasm</location>
    </subcellularLocation>
</comment>
<evidence type="ECO:0000256" key="3">
    <source>
        <dbReference type="ARBA" id="ARBA00022722"/>
    </source>
</evidence>
<dbReference type="Pfam" id="PF04493">
    <property type="entry name" value="Endonuclease_5"/>
    <property type="match status" value="1"/>
</dbReference>
<dbReference type="Gene3D" id="3.30.2170.10">
    <property type="entry name" value="archaeoglobus fulgidus dsm 4304 superfamily"/>
    <property type="match status" value="1"/>
</dbReference>
<evidence type="ECO:0000256" key="2">
    <source>
        <dbReference type="ARBA" id="ARBA00022490"/>
    </source>
</evidence>
<keyword evidence="3" id="KW-0540">Nuclease</keyword>
<gene>
    <name evidence="6" type="primary">Endov</name>
    <name evidence="6" type="ORF">SNAT2548_LOCUS20290</name>
</gene>
<dbReference type="GO" id="GO:0005737">
    <property type="term" value="C:cytoplasm"/>
    <property type="evidence" value="ECO:0007669"/>
    <property type="project" value="UniProtKB-SubCell"/>
</dbReference>
<dbReference type="PANTHER" id="PTHR28511:SF1">
    <property type="entry name" value="ENDONUCLEASE V"/>
    <property type="match status" value="1"/>
</dbReference>
<dbReference type="PANTHER" id="PTHR28511">
    <property type="entry name" value="ENDONUCLEASE V"/>
    <property type="match status" value="1"/>
</dbReference>
<evidence type="ECO:0000256" key="1">
    <source>
        <dbReference type="ARBA" id="ARBA00004496"/>
    </source>
</evidence>
<keyword evidence="5" id="KW-0378">Hydrolase</keyword>
<sequence>MVSREQKASWAAEQIALAKLRVEEDCLDWSISQEKHGFPGLSRVGGVDVSFFADGTYAIAAVVVLSFPSLKVIYERSAAFRLSVPYVPGFLAMREVPALSKLFQDVPADVVPQVVLVDGNGAFHPRQCGAATHLGLSIGLPTIGVAKDVQQVGQVNSSTARRLATTLSHPGQWAPLCSVAALLKTKGKCLVVSPGHRISLQTAVALASHLCHHNLPEPIRQADLRSRQAVRAWYAGVEFEYLVAPRLSHLEQMLEIMSRETCHSPAECRSAPKSRPKWVIKEQPRKYSEGDIASSTAAPSETEEAQELQENVSGASWTGLLFGWLCVCFTR</sequence>
<dbReference type="GO" id="GO:0003727">
    <property type="term" value="F:single-stranded RNA binding"/>
    <property type="evidence" value="ECO:0007669"/>
    <property type="project" value="TreeGrafter"/>
</dbReference>
<evidence type="ECO:0000256" key="4">
    <source>
        <dbReference type="ARBA" id="ARBA00022759"/>
    </source>
</evidence>
<organism evidence="6 7">
    <name type="scientific">Symbiodinium natans</name>
    <dbReference type="NCBI Taxonomy" id="878477"/>
    <lineage>
        <taxon>Eukaryota</taxon>
        <taxon>Sar</taxon>
        <taxon>Alveolata</taxon>
        <taxon>Dinophyceae</taxon>
        <taxon>Suessiales</taxon>
        <taxon>Symbiodiniaceae</taxon>
        <taxon>Symbiodinium</taxon>
    </lineage>
</organism>